<keyword evidence="2" id="KW-1185">Reference proteome</keyword>
<feature type="non-terminal residue" evidence="1">
    <location>
        <position position="577"/>
    </location>
</feature>
<comment type="caution">
    <text evidence="1">The sequence shown here is derived from an EMBL/GenBank/DDBJ whole genome shotgun (WGS) entry which is preliminary data.</text>
</comment>
<protein>
    <submittedName>
        <fullName evidence="1">Uncharacterized protein</fullName>
    </submittedName>
</protein>
<name>A0ACC1KSZ9_9FUNG</name>
<reference evidence="1" key="1">
    <citation type="submission" date="2022-07" db="EMBL/GenBank/DDBJ databases">
        <title>Phylogenomic reconstructions and comparative analyses of Kickxellomycotina fungi.</title>
        <authorList>
            <person name="Reynolds N.K."/>
            <person name="Stajich J.E."/>
            <person name="Barry K."/>
            <person name="Grigoriev I.V."/>
            <person name="Crous P."/>
            <person name="Smith M.E."/>
        </authorList>
    </citation>
    <scope>NUCLEOTIDE SEQUENCE</scope>
    <source>
        <strain evidence="1">BCRC 34780</strain>
    </source>
</reference>
<dbReference type="EMBL" id="JANBUN010002521">
    <property type="protein sequence ID" value="KAJ2794410.1"/>
    <property type="molecule type" value="Genomic_DNA"/>
</dbReference>
<dbReference type="Proteomes" id="UP001140087">
    <property type="component" value="Unassembled WGS sequence"/>
</dbReference>
<organism evidence="1 2">
    <name type="scientific">Coemansia helicoidea</name>
    <dbReference type="NCBI Taxonomy" id="1286919"/>
    <lineage>
        <taxon>Eukaryota</taxon>
        <taxon>Fungi</taxon>
        <taxon>Fungi incertae sedis</taxon>
        <taxon>Zoopagomycota</taxon>
        <taxon>Kickxellomycotina</taxon>
        <taxon>Kickxellomycetes</taxon>
        <taxon>Kickxellales</taxon>
        <taxon>Kickxellaceae</taxon>
        <taxon>Coemansia</taxon>
    </lineage>
</organism>
<sequence>MGQFRSNPVNAPLPSSEERFKQSTMELKRGIDTGRGPMLGGRSSSGQYRGPGGGRESRGGRSSGRGRGRGRGRGGSQAGGERGGVQPPMSAEFLANLKPLEKGENRYIAKVLRSDKNGEEEDEMDEEIYDRRIRVLLNKITPDNFATVSSQLLEWGQKSAKETDGRIMRHLLMLIFEKATDEPMWAQMYARLCHKLILETSSDVQDHSLPKDGGYLSGGYLVRKYLLTKCQEDFERGWRVEIPKDIESSEYYDAIKIKRRGLGLVQFIGELFLLDVLTLRIMHECIKRLLSNYKTPEEEETESLAKLLTTVGKKLDNERSADMMDACFARIRTMSTNKVLSSRIRFMIMDLIELRQKHWASAKGAEGPKTIAEVHEDIERAKAAEDAMRRAPSHSGRRTESHSGRGDGYGGGGGRRGGGWNMVGGPSGSGRDQPQRAGDLSRFGNLSRSNQAAIGGGSPGNPFSSFSPGGRGWRSGSSDGRKGRDDRPGAPSSGLGSRTVSHSSRSDSVAATPEPVAARNMFEALLANEEEESPRVEAAKAVSRVPSLPKSAMSSSAAAGGAAGRPAAMDSATLQRK</sequence>
<accession>A0ACC1KSZ9</accession>
<proteinExistence type="predicted"/>
<gene>
    <name evidence="1" type="ORF">H4R21_005511</name>
</gene>
<evidence type="ECO:0000313" key="1">
    <source>
        <dbReference type="EMBL" id="KAJ2794410.1"/>
    </source>
</evidence>
<evidence type="ECO:0000313" key="2">
    <source>
        <dbReference type="Proteomes" id="UP001140087"/>
    </source>
</evidence>